<accession>A0A1H2SZK0</accession>
<evidence type="ECO:0000313" key="3">
    <source>
        <dbReference type="Proteomes" id="UP000183076"/>
    </source>
</evidence>
<reference evidence="3" key="1">
    <citation type="submission" date="2016-10" db="EMBL/GenBank/DDBJ databases">
        <authorList>
            <person name="Varghese N."/>
            <person name="Submissions S."/>
        </authorList>
    </citation>
    <scope>NUCLEOTIDE SEQUENCE [LARGE SCALE GENOMIC DNA]</scope>
    <source>
        <strain evidence="3">DSM 10014</strain>
    </source>
</reference>
<dbReference type="Proteomes" id="UP000183076">
    <property type="component" value="Unassembled WGS sequence"/>
</dbReference>
<gene>
    <name evidence="2" type="ORF">SAMN04488041_10211</name>
</gene>
<proteinExistence type="predicted"/>
<evidence type="ECO:0000256" key="1">
    <source>
        <dbReference type="SAM" id="MobiDB-lite"/>
    </source>
</evidence>
<feature type="region of interest" description="Disordered" evidence="1">
    <location>
        <begin position="1"/>
        <end position="42"/>
    </location>
</feature>
<name>A0A1H2SZK0_9RHOB</name>
<evidence type="ECO:0000313" key="2">
    <source>
        <dbReference type="EMBL" id="SDW37136.1"/>
    </source>
</evidence>
<organism evidence="2 3">
    <name type="scientific">Sulfitobacter pontiacus</name>
    <dbReference type="NCBI Taxonomy" id="60137"/>
    <lineage>
        <taxon>Bacteria</taxon>
        <taxon>Pseudomonadati</taxon>
        <taxon>Pseudomonadota</taxon>
        <taxon>Alphaproteobacteria</taxon>
        <taxon>Rhodobacterales</taxon>
        <taxon>Roseobacteraceae</taxon>
        <taxon>Sulfitobacter</taxon>
    </lineage>
</organism>
<dbReference type="STRING" id="60137.SAMN04488041_10211"/>
<dbReference type="EMBL" id="FNNB01000002">
    <property type="protein sequence ID" value="SDW37136.1"/>
    <property type="molecule type" value="Genomic_DNA"/>
</dbReference>
<protein>
    <submittedName>
        <fullName evidence="2">Uncharacterized protein</fullName>
    </submittedName>
</protein>
<dbReference type="AlphaFoldDB" id="A0A1H2SZK0"/>
<sequence length="58" mass="6394">MNGCSRLRTKNRHLMTHITTQTSPRPRVGAKPPPVGADGGWSCEVHDLKSEQLKGRSL</sequence>